<proteinExistence type="predicted"/>
<evidence type="ECO:0000313" key="3">
    <source>
        <dbReference type="Proteomes" id="UP001219568"/>
    </source>
</evidence>
<name>A0AAD6I297_PENCN</name>
<sequence length="66" mass="7529">MLGIANIIRSKNSAPFELTLDIMLDTREAYELVKNANILTNERVMELYHLLADDITTYIFSEPVLA</sequence>
<dbReference type="Proteomes" id="UP001219568">
    <property type="component" value="Unassembled WGS sequence"/>
</dbReference>
<organism evidence="2 3">
    <name type="scientific">Penicillium canescens</name>
    <dbReference type="NCBI Taxonomy" id="5083"/>
    <lineage>
        <taxon>Eukaryota</taxon>
        <taxon>Fungi</taxon>
        <taxon>Dikarya</taxon>
        <taxon>Ascomycota</taxon>
        <taxon>Pezizomycotina</taxon>
        <taxon>Eurotiomycetes</taxon>
        <taxon>Eurotiomycetidae</taxon>
        <taxon>Eurotiales</taxon>
        <taxon>Aspergillaceae</taxon>
        <taxon>Penicillium</taxon>
    </lineage>
</organism>
<dbReference type="InterPro" id="IPR025496">
    <property type="entry name" value="DUF4387"/>
</dbReference>
<dbReference type="AlphaFoldDB" id="A0AAD6I297"/>
<dbReference type="EMBL" id="JAQJZL010000015">
    <property type="protein sequence ID" value="KAJ6027606.1"/>
    <property type="molecule type" value="Genomic_DNA"/>
</dbReference>
<gene>
    <name evidence="2" type="ORF">N7460_012423</name>
</gene>
<feature type="domain" description="DUF4387" evidence="1">
    <location>
        <begin position="4"/>
        <end position="66"/>
    </location>
</feature>
<keyword evidence="3" id="KW-1185">Reference proteome</keyword>
<accession>A0AAD6I297</accession>
<protein>
    <recommendedName>
        <fullName evidence="1">DUF4387 domain-containing protein</fullName>
    </recommendedName>
</protein>
<dbReference type="Pfam" id="PF14330">
    <property type="entry name" value="DUF4387"/>
    <property type="match status" value="1"/>
</dbReference>
<evidence type="ECO:0000313" key="2">
    <source>
        <dbReference type="EMBL" id="KAJ6027606.1"/>
    </source>
</evidence>
<reference evidence="2" key="1">
    <citation type="journal article" date="2023" name="IMA Fungus">
        <title>Comparative genomic study of the Penicillium genus elucidates a diverse pangenome and 15 lateral gene transfer events.</title>
        <authorList>
            <person name="Petersen C."/>
            <person name="Sorensen T."/>
            <person name="Nielsen M.R."/>
            <person name="Sondergaard T.E."/>
            <person name="Sorensen J.L."/>
            <person name="Fitzpatrick D.A."/>
            <person name="Frisvad J.C."/>
            <person name="Nielsen K.L."/>
        </authorList>
    </citation>
    <scope>NUCLEOTIDE SEQUENCE</scope>
    <source>
        <strain evidence="2">IBT 15450</strain>
    </source>
</reference>
<evidence type="ECO:0000259" key="1">
    <source>
        <dbReference type="Pfam" id="PF14330"/>
    </source>
</evidence>
<reference evidence="2" key="2">
    <citation type="submission" date="2023-01" db="EMBL/GenBank/DDBJ databases">
        <authorList>
            <person name="Petersen C."/>
        </authorList>
    </citation>
    <scope>NUCLEOTIDE SEQUENCE</scope>
    <source>
        <strain evidence="2">IBT 15450</strain>
    </source>
</reference>
<comment type="caution">
    <text evidence="2">The sequence shown here is derived from an EMBL/GenBank/DDBJ whole genome shotgun (WGS) entry which is preliminary data.</text>
</comment>